<dbReference type="KEGG" id="vg:24725188"/>
<name>A0A0A7HBL4_9CAUD</name>
<dbReference type="GeneID" id="24725188"/>
<sequence length="226" mass="24206">MTQPEKTVVRPDVDKYQKTRTAKGNTSLHSGDVVAVGLAPLVLSEVYAVAAEMMGVDVDTLVAKYQHLNEGMQRMNLGNRIRGAIAALDKGNAKEVERVTKANEKLLAMHMKEVDKLTAEFNAKIAKAEDPASIPPLKTPEKPQLAEVPELVTGKGEEIFNTVVDKFASAVNAREEAIKAEKERKAKEAAEKAAAKEAEAKAKAEVKAKAKADAEATDSSGADNNA</sequence>
<dbReference type="OrthoDB" id="11526at10239"/>
<proteinExistence type="predicted"/>
<feature type="compositionally biased region" description="Polar residues" evidence="1">
    <location>
        <begin position="217"/>
        <end position="226"/>
    </location>
</feature>
<feature type="compositionally biased region" description="Basic and acidic residues" evidence="1">
    <location>
        <begin position="187"/>
        <end position="214"/>
    </location>
</feature>
<reference evidence="2 3" key="1">
    <citation type="submission" date="2014-09" db="EMBL/GenBank/DDBJ databases">
        <title>Complete genome sequences of seven Vibrio cholerae phages isolated in China.</title>
        <authorList>
            <person name="Bhandare S.G."/>
            <person name="Warry A."/>
            <person name="Emes R.D."/>
            <person name="Su J."/>
            <person name="Barrow P.A."/>
            <person name="Atterbury R.J."/>
        </authorList>
    </citation>
    <scope>NUCLEOTIDE SEQUENCE [LARGE SCALE GENOMIC DNA]</scope>
</reference>
<dbReference type="RefSeq" id="YP_009152786.1">
    <property type="nucleotide sequence ID" value="NC_027393.1"/>
</dbReference>
<accession>A0A0A7HBL4</accession>
<evidence type="ECO:0000256" key="1">
    <source>
        <dbReference type="SAM" id="MobiDB-lite"/>
    </source>
</evidence>
<protein>
    <submittedName>
        <fullName evidence="2">Uncharacterized protein</fullName>
    </submittedName>
</protein>
<evidence type="ECO:0000313" key="3">
    <source>
        <dbReference type="Proteomes" id="UP000030722"/>
    </source>
</evidence>
<dbReference type="EMBL" id="KM612264">
    <property type="protein sequence ID" value="AIZ01626.1"/>
    <property type="molecule type" value="Genomic_DNA"/>
</dbReference>
<gene>
    <name evidence="2" type="ORF">J2_0035</name>
</gene>
<dbReference type="Proteomes" id="UP000030722">
    <property type="component" value="Genome"/>
</dbReference>
<feature type="region of interest" description="Disordered" evidence="1">
    <location>
        <begin position="187"/>
        <end position="226"/>
    </location>
</feature>
<organism evidence="2 3">
    <name type="scientific">Vibrio phage J2</name>
    <dbReference type="NCBI Taxonomy" id="1558467"/>
    <lineage>
        <taxon>Viruses</taxon>
        <taxon>Duplodnaviria</taxon>
        <taxon>Heunggongvirae</taxon>
        <taxon>Uroviricota</taxon>
        <taxon>Caudoviricetes</taxon>
        <taxon>Enhodamvirus</taxon>
        <taxon>Enhodamvirus VP2</taxon>
    </lineage>
</organism>
<evidence type="ECO:0000313" key="2">
    <source>
        <dbReference type="EMBL" id="AIZ01626.1"/>
    </source>
</evidence>